<evidence type="ECO:0000313" key="2">
    <source>
        <dbReference type="Proteomes" id="UP000281553"/>
    </source>
</evidence>
<dbReference type="EMBL" id="UYRU01049365">
    <property type="protein sequence ID" value="VDN10530.1"/>
    <property type="molecule type" value="Genomic_DNA"/>
</dbReference>
<protein>
    <submittedName>
        <fullName evidence="1">Uncharacterized protein</fullName>
    </submittedName>
</protein>
<dbReference type="Proteomes" id="UP000281553">
    <property type="component" value="Unassembled WGS sequence"/>
</dbReference>
<dbReference type="AlphaFoldDB" id="A0A3P7LAR4"/>
<organism evidence="1 2">
    <name type="scientific">Dibothriocephalus latus</name>
    <name type="common">Fish tapeworm</name>
    <name type="synonym">Diphyllobothrium latum</name>
    <dbReference type="NCBI Taxonomy" id="60516"/>
    <lineage>
        <taxon>Eukaryota</taxon>
        <taxon>Metazoa</taxon>
        <taxon>Spiralia</taxon>
        <taxon>Lophotrochozoa</taxon>
        <taxon>Platyhelminthes</taxon>
        <taxon>Cestoda</taxon>
        <taxon>Eucestoda</taxon>
        <taxon>Diphyllobothriidea</taxon>
        <taxon>Diphyllobothriidae</taxon>
        <taxon>Dibothriocephalus</taxon>
    </lineage>
</organism>
<evidence type="ECO:0000313" key="1">
    <source>
        <dbReference type="EMBL" id="VDN10530.1"/>
    </source>
</evidence>
<name>A0A3P7LAR4_DIBLA</name>
<keyword evidence="2" id="KW-1185">Reference proteome</keyword>
<proteinExistence type="predicted"/>
<gene>
    <name evidence="1" type="ORF">DILT_LOCUS6361</name>
</gene>
<reference evidence="1 2" key="1">
    <citation type="submission" date="2018-11" db="EMBL/GenBank/DDBJ databases">
        <authorList>
            <consortium name="Pathogen Informatics"/>
        </authorList>
    </citation>
    <scope>NUCLEOTIDE SEQUENCE [LARGE SCALE GENOMIC DNA]</scope>
</reference>
<sequence>MGLLLDRECKRRRILPGPRCCRCKSWLGSTGSQSSRTRGHHDIVHLFGGLHPIPDCCFGCKESDRVRTAAVWKKGCQ</sequence>
<accession>A0A3P7LAR4</accession>